<proteinExistence type="predicted"/>
<dbReference type="EnsemblPlants" id="HORVU.MOREX.r3.5HG0529930.1">
    <property type="protein sequence ID" value="HORVU.MOREX.r3.5HG0529930.1"/>
    <property type="gene ID" value="HORVU.MOREX.r3.5HG0529930"/>
</dbReference>
<keyword evidence="3" id="KW-1185">Reference proteome</keyword>
<dbReference type="PANTHER" id="PTHR11538:SF82">
    <property type="entry name" value="25S RRNA (URIDINE-N(3))-METHYLTRANSFERASE BMT5-LIKE DOMAIN-CONTAINING PROTEIN"/>
    <property type="match status" value="1"/>
</dbReference>
<organism evidence="2 3">
    <name type="scientific">Hordeum vulgare subsp. vulgare</name>
    <name type="common">Domesticated barley</name>
    <dbReference type="NCBI Taxonomy" id="112509"/>
    <lineage>
        <taxon>Eukaryota</taxon>
        <taxon>Viridiplantae</taxon>
        <taxon>Streptophyta</taxon>
        <taxon>Embryophyta</taxon>
        <taxon>Tracheophyta</taxon>
        <taxon>Spermatophyta</taxon>
        <taxon>Magnoliopsida</taxon>
        <taxon>Liliopsida</taxon>
        <taxon>Poales</taxon>
        <taxon>Poaceae</taxon>
        <taxon>BOP clade</taxon>
        <taxon>Pooideae</taxon>
        <taxon>Triticodae</taxon>
        <taxon>Triticeae</taxon>
        <taxon>Hordeinae</taxon>
        <taxon>Hordeum</taxon>
    </lineage>
</organism>
<dbReference type="Proteomes" id="UP000011116">
    <property type="component" value="Chromosome 5H"/>
</dbReference>
<dbReference type="GO" id="GO:0070042">
    <property type="term" value="F:rRNA (uridine-N3-)-methyltransferase activity"/>
    <property type="evidence" value="ECO:0000318"/>
    <property type="project" value="GO_Central"/>
</dbReference>
<evidence type="ECO:0000313" key="2">
    <source>
        <dbReference type="EnsemblPlants" id="HORVU.MOREX.r3.5HG0529930.1"/>
    </source>
</evidence>
<dbReference type="PANTHER" id="PTHR11538">
    <property type="entry name" value="PHENYLALANYL-TRNA SYNTHETASE"/>
    <property type="match status" value="1"/>
</dbReference>
<dbReference type="InterPro" id="IPR029063">
    <property type="entry name" value="SAM-dependent_MTases_sf"/>
</dbReference>
<dbReference type="Pfam" id="PF10354">
    <property type="entry name" value="BMT5-like"/>
    <property type="match status" value="1"/>
</dbReference>
<sequence length="341" mass="38858">MVGDGDFSFSLALATTFGSGWNLVATSLDSYEALTSKYGKAESNVRELKRLGATVLHGVDAKKMMLHSYLETRRFDRIVFNFPHAGFNGRENWLRVIKAHKQLVHGFLANARQLLRPYGEIHLSHKTGLPYDAWDIEQLAYKSCLIMVRKVDFSKEDYPGYNQKKGDGVTCDESFPLGPCCTFMFCVEDVEKLKQAHGNRVGLISSCLGGSKFYPGISATDMAWPFDLHPAWPQPHFPPLHLPIAFDPCPFGAAGMEYPFDCYGTSFHHQDMVQPTHQQQQPWYQVGPPPIEQPWTPQEQQSLQRGYEIHRQLTPSLEDRYMESVEKQAMFEMLIQVYGRQ</sequence>
<accession>A0A8I6XVQ8</accession>
<reference evidence="2" key="3">
    <citation type="submission" date="2022-01" db="UniProtKB">
        <authorList>
            <consortium name="EnsemblPlants"/>
        </authorList>
    </citation>
    <scope>IDENTIFICATION</scope>
    <source>
        <strain evidence="2">subsp. vulgare</strain>
    </source>
</reference>
<protein>
    <recommendedName>
        <fullName evidence="1">25S rRNA (uridine-N(3))-methyltransferase BMT5-like domain-containing protein</fullName>
    </recommendedName>
</protein>
<name>A0A8I6XVQ8_HORVV</name>
<dbReference type="Gene3D" id="3.40.50.150">
    <property type="entry name" value="Vaccinia Virus protein VP39"/>
    <property type="match status" value="1"/>
</dbReference>
<dbReference type="InterPro" id="IPR019446">
    <property type="entry name" value="BMT5-like"/>
</dbReference>
<dbReference type="GO" id="GO:0005737">
    <property type="term" value="C:cytoplasm"/>
    <property type="evidence" value="ECO:0000318"/>
    <property type="project" value="GO_Central"/>
</dbReference>
<evidence type="ECO:0000259" key="1">
    <source>
        <dbReference type="Pfam" id="PF10354"/>
    </source>
</evidence>
<evidence type="ECO:0000313" key="3">
    <source>
        <dbReference type="Proteomes" id="UP000011116"/>
    </source>
</evidence>
<feature type="domain" description="25S rRNA (uridine-N(3))-methyltransferase BMT5-like" evidence="1">
    <location>
        <begin position="1"/>
        <end position="164"/>
    </location>
</feature>
<reference evidence="3" key="1">
    <citation type="journal article" date="2012" name="Nature">
        <title>A physical, genetic and functional sequence assembly of the barley genome.</title>
        <authorList>
            <consortium name="The International Barley Genome Sequencing Consortium"/>
            <person name="Mayer K.F."/>
            <person name="Waugh R."/>
            <person name="Brown J.W."/>
            <person name="Schulman A."/>
            <person name="Langridge P."/>
            <person name="Platzer M."/>
            <person name="Fincher G.B."/>
            <person name="Muehlbauer G.J."/>
            <person name="Sato K."/>
            <person name="Close T.J."/>
            <person name="Wise R.P."/>
            <person name="Stein N."/>
        </authorList>
    </citation>
    <scope>NUCLEOTIDE SEQUENCE [LARGE SCALE GENOMIC DNA]</scope>
    <source>
        <strain evidence="3">cv. Morex</strain>
    </source>
</reference>
<dbReference type="Gramene" id="HORVU.MOREX.r3.5HG0529930.1">
    <property type="protein sequence ID" value="HORVU.MOREX.r3.5HG0529930.1"/>
    <property type="gene ID" value="HORVU.MOREX.r3.5HG0529930"/>
</dbReference>
<dbReference type="AlphaFoldDB" id="A0A8I6XVQ8"/>
<dbReference type="FunFam" id="3.40.50.150:FF:000440">
    <property type="entry name" value="Os09g0479300 protein"/>
    <property type="match status" value="1"/>
</dbReference>
<dbReference type="GO" id="GO:0070475">
    <property type="term" value="P:rRNA base methylation"/>
    <property type="evidence" value="ECO:0000318"/>
    <property type="project" value="GO_Central"/>
</dbReference>
<reference evidence="2" key="2">
    <citation type="submission" date="2020-10" db="EMBL/GenBank/DDBJ databases">
        <authorList>
            <person name="Scholz U."/>
            <person name="Mascher M."/>
            <person name="Fiebig A."/>
        </authorList>
    </citation>
    <scope>NUCLEOTIDE SEQUENCE [LARGE SCALE GENOMIC DNA]</scope>
    <source>
        <strain evidence="2">cv. Morex</strain>
    </source>
</reference>
<dbReference type="SUPFAM" id="SSF53335">
    <property type="entry name" value="S-adenosyl-L-methionine-dependent methyltransferases"/>
    <property type="match status" value="1"/>
</dbReference>